<organism evidence="2 3">
    <name type="scientific">Quillaja saponaria</name>
    <name type="common">Soap bark tree</name>
    <dbReference type="NCBI Taxonomy" id="32244"/>
    <lineage>
        <taxon>Eukaryota</taxon>
        <taxon>Viridiplantae</taxon>
        <taxon>Streptophyta</taxon>
        <taxon>Embryophyta</taxon>
        <taxon>Tracheophyta</taxon>
        <taxon>Spermatophyta</taxon>
        <taxon>Magnoliopsida</taxon>
        <taxon>eudicotyledons</taxon>
        <taxon>Gunneridae</taxon>
        <taxon>Pentapetalae</taxon>
        <taxon>rosids</taxon>
        <taxon>fabids</taxon>
        <taxon>Fabales</taxon>
        <taxon>Quillajaceae</taxon>
        <taxon>Quillaja</taxon>
    </lineage>
</organism>
<protein>
    <submittedName>
        <fullName evidence="2">Uncharacterized protein</fullName>
    </submittedName>
</protein>
<evidence type="ECO:0000313" key="3">
    <source>
        <dbReference type="Proteomes" id="UP001163823"/>
    </source>
</evidence>
<dbReference type="Proteomes" id="UP001163823">
    <property type="component" value="Chromosome 14"/>
</dbReference>
<keyword evidence="1" id="KW-0812">Transmembrane</keyword>
<evidence type="ECO:0000313" key="2">
    <source>
        <dbReference type="EMBL" id="KAJ7944114.1"/>
    </source>
</evidence>
<comment type="caution">
    <text evidence="2">The sequence shown here is derived from an EMBL/GenBank/DDBJ whole genome shotgun (WGS) entry which is preliminary data.</text>
</comment>
<dbReference type="EMBL" id="JARAOO010000014">
    <property type="protein sequence ID" value="KAJ7944114.1"/>
    <property type="molecule type" value="Genomic_DNA"/>
</dbReference>
<keyword evidence="1" id="KW-1133">Transmembrane helix</keyword>
<dbReference type="KEGG" id="qsa:O6P43_033571"/>
<feature type="transmembrane region" description="Helical" evidence="1">
    <location>
        <begin position="43"/>
        <end position="66"/>
    </location>
</feature>
<accession>A0AAD7P6V0</accession>
<dbReference type="AlphaFoldDB" id="A0AAD7P6V0"/>
<sequence length="70" mass="8075">MKSIINMSFFESKIVFSNYFIILLFRASFNLLSLSLVIYGARVWQICIAGFQPSLCWFSLIGLCLLRKTT</sequence>
<proteinExistence type="predicted"/>
<evidence type="ECO:0000256" key="1">
    <source>
        <dbReference type="SAM" id="Phobius"/>
    </source>
</evidence>
<gene>
    <name evidence="2" type="ORF">O6P43_033571</name>
</gene>
<keyword evidence="3" id="KW-1185">Reference proteome</keyword>
<keyword evidence="1" id="KW-0472">Membrane</keyword>
<name>A0AAD7P6V0_QUISA</name>
<reference evidence="2" key="1">
    <citation type="journal article" date="2023" name="Science">
        <title>Elucidation of the pathway for biosynthesis of saponin adjuvants from the soapbark tree.</title>
        <authorList>
            <person name="Reed J."/>
            <person name="Orme A."/>
            <person name="El-Demerdash A."/>
            <person name="Owen C."/>
            <person name="Martin L.B.B."/>
            <person name="Misra R.C."/>
            <person name="Kikuchi S."/>
            <person name="Rejzek M."/>
            <person name="Martin A.C."/>
            <person name="Harkess A."/>
            <person name="Leebens-Mack J."/>
            <person name="Louveau T."/>
            <person name="Stephenson M.J."/>
            <person name="Osbourn A."/>
        </authorList>
    </citation>
    <scope>NUCLEOTIDE SEQUENCE</scope>
    <source>
        <strain evidence="2">S10</strain>
    </source>
</reference>